<keyword evidence="2" id="KW-0255">Endonuclease</keyword>
<dbReference type="InterPro" id="IPR027417">
    <property type="entry name" value="P-loop_NTPase"/>
</dbReference>
<keyword evidence="3" id="KW-1185">Reference proteome</keyword>
<organism evidence="2 3">
    <name type="scientific">Streptacidiphilus monticola</name>
    <dbReference type="NCBI Taxonomy" id="2161674"/>
    <lineage>
        <taxon>Bacteria</taxon>
        <taxon>Bacillati</taxon>
        <taxon>Actinomycetota</taxon>
        <taxon>Actinomycetes</taxon>
        <taxon>Kitasatosporales</taxon>
        <taxon>Streptomycetaceae</taxon>
        <taxon>Streptacidiphilus</taxon>
    </lineage>
</organism>
<feature type="domain" description="Helicase ATP-binding" evidence="1">
    <location>
        <begin position="281"/>
        <end position="541"/>
    </location>
</feature>
<dbReference type="InterPro" id="IPR014001">
    <property type="entry name" value="Helicase_ATP-bd"/>
</dbReference>
<dbReference type="Gene3D" id="3.90.1570.50">
    <property type="match status" value="1"/>
</dbReference>
<evidence type="ECO:0000313" key="3">
    <source>
        <dbReference type="Proteomes" id="UP001596174"/>
    </source>
</evidence>
<dbReference type="PANTHER" id="PTHR42927:SF1">
    <property type="entry name" value="HELICASE SUPERFAMILY 1 AND 2 DOMAIN-CONTAINING PROTEIN"/>
    <property type="match status" value="1"/>
</dbReference>
<evidence type="ECO:0000313" key="2">
    <source>
        <dbReference type="EMBL" id="MFC5911302.1"/>
    </source>
</evidence>
<dbReference type="InterPro" id="IPR040980">
    <property type="entry name" value="SWI2_SNF2"/>
</dbReference>
<dbReference type="PANTHER" id="PTHR42927">
    <property type="entry name" value="HELICASE SUPERFAMILY 1 AND 2 DOMAIN-CONTAINING PROTEIN"/>
    <property type="match status" value="1"/>
</dbReference>
<accession>A0ABW1GCE6</accession>
<dbReference type="Pfam" id="PF18766">
    <property type="entry name" value="SWI2_SNF2"/>
    <property type="match status" value="1"/>
</dbReference>
<protein>
    <submittedName>
        <fullName evidence="2">Type I restriction endonuclease subunit R</fullName>
        <ecNumber evidence="2">3.1.21.3</ecNumber>
    </submittedName>
</protein>
<sequence>MPAIHTEAAFGEAIVSALLERGWREARPQDYRSELALDTNELFTFIGATQPDEWDELVTTQYAGDVAEAQRGFAKRLGQAIASDGLIKVLRDGVKDRSVHLRVAYFRPNLVVDNSVLDNYRANRLTVVRELEYATKQADKGNRLDLALFLNGIPVATAELKNALTRQGVEHAKAQYRTERDESELIFTSRVIANFAIDTDLVFVATRLRGPKTQFLPFNTGSAGPGQPGGAGNPALTTPGRYPTSYLWEQVWQRDNWLDLLQRFVHLHKEKNASGSGSTTKLIFPRFHQWDVVKKLTAHAATHGAGHNYLVMASAGSGKSNTIGWLAHRLSDLHASPNPADLDPEALAAGLQPGVPVFDKVIVITDRRNLDAQLRETVGSFEQTAGLVVAIDEKHGAKGAQLAQALSRETGKIVTVTLHSFPALLDYLKRNPTEIQGHRFAIIVDEAHSSQSGDAATAVRAALRDLGLDADSDDGGATEVEAGPATGTAAVKERLRRKAIERSRAANLSYFAFTATPKAKTLELFGELEDVDGEAKYRPFHTYSMRQAIEEGFILDPLRNYVTYDTYWKLVNNPADDHEVDPKKANPLLARFALTHASTVAQHAQVIVEHFLAHTRPRLGGRAKAMVVTASRHSAVQMSRAIKSYIKDRGYDARYPDLGVLVAFSGSLTIDGEETTEPKENGGLSESALPKTFAYTRADDKSVRAGGPGKQEFRILVVAEKYQTGFDQPLLTTMYVNKTLTGISAVQTLSRLNRTAERKSQADLAVLDFVNDAEAIQEAFRPYFEEAMTLPSDPNLLYQAQSRVMSAPILTAAEMDAFAEAYFAAQDKAGGSAAKWEKLHAELYRLLAPAVARFEALLDSEDDDDQQTAEDFRANLNDYVRKYGFLAQIVPYFDPELERLHLYGRYLLNRLPRRADGGVDIGEVDLSHLRVEKTGEYDMGLTSEGPSLIANVGEGNGVPKEPEKSLLSELIAKFNDKFGTDFTEQDLLPAFNATLAETEVRQAAVVNDEDNFGKVFDRVFADKVEDYVGIVTDLGKRYFAPDKGFRSSLDRSARRAAWRMIRREEGVDDVA</sequence>
<proteinExistence type="predicted"/>
<keyword evidence="2" id="KW-0378">Hydrolase</keyword>
<gene>
    <name evidence="2" type="ORF">ACFP3V_29360</name>
</gene>
<dbReference type="EMBL" id="JBHSQJ010000153">
    <property type="protein sequence ID" value="MFC5911302.1"/>
    <property type="molecule type" value="Genomic_DNA"/>
</dbReference>
<reference evidence="3" key="1">
    <citation type="journal article" date="2019" name="Int. J. Syst. Evol. Microbiol.">
        <title>The Global Catalogue of Microorganisms (GCM) 10K type strain sequencing project: providing services to taxonomists for standard genome sequencing and annotation.</title>
        <authorList>
            <consortium name="The Broad Institute Genomics Platform"/>
            <consortium name="The Broad Institute Genome Sequencing Center for Infectious Disease"/>
            <person name="Wu L."/>
            <person name="Ma J."/>
        </authorList>
    </citation>
    <scope>NUCLEOTIDE SEQUENCE [LARGE SCALE GENOMIC DNA]</scope>
    <source>
        <strain evidence="3">JCM 4816</strain>
    </source>
</reference>
<dbReference type="InterPro" id="IPR055180">
    <property type="entry name" value="HsdR_RecA-like_helicase_dom_2"/>
</dbReference>
<dbReference type="SUPFAM" id="SSF52540">
    <property type="entry name" value="P-loop containing nucleoside triphosphate hydrolases"/>
    <property type="match status" value="1"/>
</dbReference>
<keyword evidence="2" id="KW-0540">Nuclease</keyword>
<dbReference type="EC" id="3.1.21.3" evidence="2"/>
<comment type="caution">
    <text evidence="2">The sequence shown here is derived from an EMBL/GenBank/DDBJ whole genome shotgun (WGS) entry which is preliminary data.</text>
</comment>
<dbReference type="SMART" id="SM00487">
    <property type="entry name" value="DEXDc"/>
    <property type="match status" value="1"/>
</dbReference>
<name>A0ABW1GCE6_9ACTN</name>
<dbReference type="RefSeq" id="WP_380590017.1">
    <property type="nucleotide sequence ID" value="NZ_JBHSQJ010000153.1"/>
</dbReference>
<dbReference type="Pfam" id="PF22679">
    <property type="entry name" value="T1R_D3-like"/>
    <property type="match status" value="1"/>
</dbReference>
<dbReference type="Proteomes" id="UP001596174">
    <property type="component" value="Unassembled WGS sequence"/>
</dbReference>
<evidence type="ECO:0000259" key="1">
    <source>
        <dbReference type="SMART" id="SM00487"/>
    </source>
</evidence>
<dbReference type="Gene3D" id="3.40.50.300">
    <property type="entry name" value="P-loop containing nucleotide triphosphate hydrolases"/>
    <property type="match status" value="2"/>
</dbReference>
<dbReference type="InterPro" id="IPR007409">
    <property type="entry name" value="Restrct_endonuc_type1_HsdR_N"/>
</dbReference>
<dbReference type="GO" id="GO:0009035">
    <property type="term" value="F:type I site-specific deoxyribonuclease activity"/>
    <property type="evidence" value="ECO:0007669"/>
    <property type="project" value="UniProtKB-EC"/>
</dbReference>
<dbReference type="Pfam" id="PF04313">
    <property type="entry name" value="HSDR_N"/>
    <property type="match status" value="1"/>
</dbReference>